<evidence type="ECO:0000256" key="10">
    <source>
        <dbReference type="PROSITE-ProRule" id="PRU00560"/>
    </source>
</evidence>
<sequence length="2711" mass="312446">MEIQNILNAANVNVQKLEKGLKHIGLTLSSFDSVAEEQVSGLIELFKIAVDIDPKTTAKFTKMDLRSKLEKVLKGQRINHNNHIVDTKEATVKEVVANEQIKKPRLNVKLDSKDINAAKKIKLGKVKFFDHRVNNFGIIVGIDDAIECHVSPTNILTPPINDDDIVAYEPVLNRDGKYRAARVSKNIPVFIFNKESSQISYAYPLFDNHLEKEITLTGKYETGFATVRAKYYRASSWKISVVPSENIPKAKSISYGKNIIVNLLPNLNDYKGTIEWLTFLLQTELVESDLDSIYSEVINKLEQKTIPEINKEVKNIKDGSSFKSYFEKKKKSLNKISFVLWALGEIEKLPNAVNQAEVDIWRFDILPSLHWQALQQVITKLFSEQGPTKQVEESYKHLISLGWEITTKDELERVIDFLSSFTIKFPFIGFSEADFKCIINQFYIELYNKGLLKELTDDRIKQCIEEIQSDSDKALFIEKQTPEKILSFYNLFPGLSSYRENYFAGILDAEISKIEFLCFDLESDGENIIEFAWKSRSEVKSEADFKQQEDGITELVWLLNSGTLIIGQNIKEFDLSVLANHGASPSSDCIWDTLEVEMLLNPGRFSYGLKTQHSATSDTELTYRLFKNQLSRIIVLQSSLSAVKELLPAKAIEAINLVGSNPNWDLLDYEYFVKQSNEFFRPNPTNQNISEQTFNQLTQKLKEEGNKVVIAPEFLWNTLSHQFDLTFYSDSKSFGFCLNKNKIEASISDDKLLKAILLRFVDLYTSKGLQPYFQHLPIAIRLKLNGEQATLICDYIEVDFESINHKPICVKPTDIEILKKQKHNFSDLKVIVVGNELYNLTSKLQLGQDLDFATIFDRLKNEPIWLQMSGGKSFIGLEQSHCRQLGITEFPEFIQNIWLEKIGKGKFKVWCNINFDTCINDLPLNEASYIDWVDENFTKTKSFIIRPDARKSGYIAEQKRVNPESLYRKIYWVYQFKLFEGIGNTNNPKVLIVNDESEIEKLSAYARRKGYYIPDTQASLARQVELLHTHRSPNKILIASFLTLDKIISSNYTGPLDFIWDSFLLQEKLQMLKGKIPADFQSKEEQKEDDFQTDVNSIQKDYDLFSLIKLHKPLIDYYYKMLYDNNQDSQLFLCDTRLTDYYGIEKSLNLNAKDVQMWYKEADYDTDKEIAAEFFSSVHENANTDFNIDEAKEILRQIFLIPEEGGIPYPWHDYQHPCLNEILPAKKDLLISLPTGAGKSLLFQGPALFRSAFSCKLSIVISPLRALMQDQVDALWNKGFYSNVEFLSGDKSHVEIRDIYRRISGGEVTLLYITPERFRSRSFENCLLTRLDADSGLEYVVFDEAHCISQWGQEFRPDYLNAGRKVAGYSGIYQMCKLLFSATISEQVFEEISILMPGVVTVEGTEKSYNPVRDHIKMDFKHNVVEDDRLLEVANYLKSGRFNPILSRAIIFVKSRKKVEECSLIMPDSLKDVFGADCGFVDKVGAFHAGMDAEDRKDTYEKYKSGEIVILFATKAFGMGMDIPNIHFVTHYSPPSTFEDFLQEVGRAGRNEKQRLEAGFNSNENPIKTLCLTTNNDFAKLKDQLHQSRISWHEVKDIKQVLEEYIARFKSLIPDTESPVAVPFNLYSNEKGSVNDDLDIKFRISLHWLERLGRIKLGYFTITHLEFDAESLNKLSERIYKCPDKDCEKVCYSIIELLSNDFQSNKVVQLSIASLRGISKLSLENLFTALLKNHSAGILKLLQDVVVEPTKIRLDEINHSKNVYYDNEKYPALQVIFSLASKILGSVPSNGSKFFEGEELDDLLKESVNENIYFIKLPWTKKDNAEAQTKEYKNYIKDIFKKRSKHAFTIIRLLGKTKHETKMEKVSDGNRKIRIKQSVFNGYHKKEEWSNKITQLEKDCIKLLDYVAKQYFDKNIKNFNWPDIISELNLKGNIQYLSDLLFILSVLGYSKTGGLLPTGIEIYLTSVEKVDETDLQSLDKKIFDEFEETRKVRELKLIALEVLAGFQKIGLVNDANAVRKKQDAFIRKYFGCNSLESLLQLLQDELPPNDPLLVKWRGDAIKTEEDRLNDEQRKVYDSEINQHINVMAGPGSGKTHTLTLRVARLVHHIGTKPEEILVLAYNRAVVSELKERLGRLFNDLGYGNLAKRIKIFTFHGLAKRFCQNEIKGQPFDEWERILLGQLNNAPGQIMNQLAPLKHILVDEFQDINNVRIRILNKLHELTDSHIFIIGDPNQSIYGYERIKEGGSMSPWPYYGDFNEIFNPTQFELYDNHRSYPAILNLANQVLTLPEEHQNLILRPTRIPDENFITNYAEVIDRTQQRVDWWDRISILMQERVGQRPYKQIAILFRTNNEVYRGFQKIKGLNLPNIRIRIQGSLPYEFTRIRECHAVIQFLKSKLGQQIPLEFKKIFRVYINDLINQNPNWNHFYIRVIYALVLEYLEEQEESHVFDNLLEFISELTYKDDGQLYKIYEKHLDKISTTTHETEIILTTMHKVKGLEFDSVIIPPSFSNLPLKINDPLMGSELEEQLDEEKRLVFVAYTRARYRLLVFKHFREIALANNTRYVIPENANIGLGIPIQPGIKKLKIGWAAKAFNFNSGVNSYINTSVRSGDFVFVRQKIVPFNGGHFTVYEIVKENTSRPIGELASNANFVNDHQTISGFVVNEVVVWSFDDTCKFDAENGTNYSRDWCPEARRQGYIYLVDFAGFGGAK</sequence>
<keyword evidence="2 10" id="KW-0547">Nucleotide-binding</keyword>
<keyword evidence="6" id="KW-0238">DNA-binding</keyword>
<organism evidence="14 15">
    <name type="scientific">Chitinophaga filiformis</name>
    <name type="common">Myxococcus filiformis</name>
    <name type="synonym">Flexibacter filiformis</name>
    <dbReference type="NCBI Taxonomy" id="104663"/>
    <lineage>
        <taxon>Bacteria</taxon>
        <taxon>Pseudomonadati</taxon>
        <taxon>Bacteroidota</taxon>
        <taxon>Chitinophagia</taxon>
        <taxon>Chitinophagales</taxon>
        <taxon>Chitinophagaceae</taxon>
        <taxon>Chitinophaga</taxon>
    </lineage>
</organism>
<evidence type="ECO:0000313" key="15">
    <source>
        <dbReference type="Proteomes" id="UP000830198"/>
    </source>
</evidence>
<keyword evidence="7" id="KW-0413">Isomerase</keyword>
<dbReference type="PANTHER" id="PTHR13710">
    <property type="entry name" value="DNA HELICASE RECQ FAMILY MEMBER"/>
    <property type="match status" value="1"/>
</dbReference>
<evidence type="ECO:0000259" key="11">
    <source>
        <dbReference type="PROSITE" id="PS51192"/>
    </source>
</evidence>
<dbReference type="CDD" id="cd17932">
    <property type="entry name" value="DEXQc_UvrD"/>
    <property type="match status" value="1"/>
</dbReference>
<reference evidence="14 15" key="1">
    <citation type="submission" date="2022-04" db="EMBL/GenBank/DDBJ databases">
        <title>The arsenic-methylating capacity of Chitinophaga filiformis YT5 during chitin decomposition.</title>
        <authorList>
            <person name="Chen G."/>
            <person name="Liang Y."/>
        </authorList>
    </citation>
    <scope>NUCLEOTIDE SEQUENCE [LARGE SCALE GENOMIC DNA]</scope>
    <source>
        <strain evidence="14 15">YT5</strain>
    </source>
</reference>
<dbReference type="Proteomes" id="UP000830198">
    <property type="component" value="Chromosome"/>
</dbReference>
<dbReference type="PROSITE" id="PS51198">
    <property type="entry name" value="UVRD_HELICASE_ATP_BIND"/>
    <property type="match status" value="1"/>
</dbReference>
<evidence type="ECO:0000256" key="5">
    <source>
        <dbReference type="ARBA" id="ARBA00022840"/>
    </source>
</evidence>
<feature type="domain" description="Helicase C-terminal" evidence="12">
    <location>
        <begin position="1441"/>
        <end position="1606"/>
    </location>
</feature>
<keyword evidence="3 10" id="KW-0378">Hydrolase</keyword>
<keyword evidence="5 10" id="KW-0067">ATP-binding</keyword>
<feature type="domain" description="UvrD-like helicase ATP-binding" evidence="13">
    <location>
        <begin position="2067"/>
        <end position="2464"/>
    </location>
</feature>
<evidence type="ECO:0000256" key="1">
    <source>
        <dbReference type="ARBA" id="ARBA00005446"/>
    </source>
</evidence>
<dbReference type="Pfam" id="PF13361">
    <property type="entry name" value="UvrD_C"/>
    <property type="match status" value="1"/>
</dbReference>
<dbReference type="SMART" id="SM00490">
    <property type="entry name" value="HELICc"/>
    <property type="match status" value="1"/>
</dbReference>
<dbReference type="Gene3D" id="3.40.50.300">
    <property type="entry name" value="P-loop containing nucleotide triphosphate hydrolases"/>
    <property type="match status" value="5"/>
</dbReference>
<dbReference type="InterPro" id="IPR014016">
    <property type="entry name" value="UvrD-like_ATP-bd"/>
</dbReference>
<dbReference type="InterPro" id="IPR012337">
    <property type="entry name" value="RNaseH-like_sf"/>
</dbReference>
<dbReference type="Pfam" id="PF00271">
    <property type="entry name" value="Helicase_C"/>
    <property type="match status" value="1"/>
</dbReference>
<dbReference type="RefSeq" id="WP_247813114.1">
    <property type="nucleotide sequence ID" value="NZ_CP095855.1"/>
</dbReference>
<keyword evidence="15" id="KW-1185">Reference proteome</keyword>
<evidence type="ECO:0000256" key="4">
    <source>
        <dbReference type="ARBA" id="ARBA00022806"/>
    </source>
</evidence>
<dbReference type="EC" id="5.6.2.4" evidence="9"/>
<evidence type="ECO:0000256" key="7">
    <source>
        <dbReference type="ARBA" id="ARBA00023235"/>
    </source>
</evidence>
<dbReference type="InterPro" id="IPR036397">
    <property type="entry name" value="RNaseH_sf"/>
</dbReference>
<evidence type="ECO:0000256" key="2">
    <source>
        <dbReference type="ARBA" id="ARBA00022741"/>
    </source>
</evidence>
<proteinExistence type="inferred from homology"/>
<dbReference type="SUPFAM" id="SSF53098">
    <property type="entry name" value="Ribonuclease H-like"/>
    <property type="match status" value="1"/>
</dbReference>
<keyword evidence="4 10" id="KW-0347">Helicase</keyword>
<dbReference type="InterPro" id="IPR001650">
    <property type="entry name" value="Helicase_C-like"/>
</dbReference>
<evidence type="ECO:0000313" key="14">
    <source>
        <dbReference type="EMBL" id="UPK70964.1"/>
    </source>
</evidence>
<name>A0ABY4I6U1_CHIFI</name>
<dbReference type="Pfam" id="PF00270">
    <property type="entry name" value="DEAD"/>
    <property type="match status" value="1"/>
</dbReference>
<feature type="binding site" evidence="10">
    <location>
        <begin position="2088"/>
        <end position="2095"/>
    </location>
    <ligand>
        <name>ATP</name>
        <dbReference type="ChEBI" id="CHEBI:30616"/>
    </ligand>
</feature>
<dbReference type="Pfam" id="PF00580">
    <property type="entry name" value="UvrD-helicase"/>
    <property type="match status" value="2"/>
</dbReference>
<protein>
    <recommendedName>
        <fullName evidence="9">DNA 3'-5' helicase</fullName>
        <ecNumber evidence="9">5.6.2.4</ecNumber>
    </recommendedName>
</protein>
<dbReference type="InterPro" id="IPR014017">
    <property type="entry name" value="DNA_helicase_UvrD-like_C"/>
</dbReference>
<dbReference type="SMART" id="SM00487">
    <property type="entry name" value="DEXDc"/>
    <property type="match status" value="1"/>
</dbReference>
<evidence type="ECO:0000256" key="3">
    <source>
        <dbReference type="ARBA" id="ARBA00022801"/>
    </source>
</evidence>
<dbReference type="Gene3D" id="1.10.486.10">
    <property type="entry name" value="PCRA, domain 4"/>
    <property type="match status" value="1"/>
</dbReference>
<evidence type="ECO:0000256" key="9">
    <source>
        <dbReference type="ARBA" id="ARBA00034808"/>
    </source>
</evidence>
<dbReference type="CDD" id="cd17920">
    <property type="entry name" value="DEXHc_RecQ"/>
    <property type="match status" value="1"/>
</dbReference>
<dbReference type="PANTHER" id="PTHR13710:SF105">
    <property type="entry name" value="ATP-DEPENDENT DNA HELICASE Q1"/>
    <property type="match status" value="1"/>
</dbReference>
<dbReference type="InterPro" id="IPR027417">
    <property type="entry name" value="P-loop_NTPase"/>
</dbReference>
<comment type="catalytic activity">
    <reaction evidence="8">
        <text>Couples ATP hydrolysis with the unwinding of duplex DNA by translocating in the 3'-5' direction.</text>
        <dbReference type="EC" id="5.6.2.4"/>
    </reaction>
</comment>
<dbReference type="PROSITE" id="PS51194">
    <property type="entry name" value="HELICASE_CTER"/>
    <property type="match status" value="1"/>
</dbReference>
<comment type="similarity">
    <text evidence="1">Belongs to the helicase family. RecQ subfamily.</text>
</comment>
<gene>
    <name evidence="14" type="ORF">MYF79_06580</name>
</gene>
<dbReference type="EMBL" id="CP095855">
    <property type="protein sequence ID" value="UPK70964.1"/>
    <property type="molecule type" value="Genomic_DNA"/>
</dbReference>
<dbReference type="InterPro" id="IPR014001">
    <property type="entry name" value="Helicase_ATP-bd"/>
</dbReference>
<dbReference type="InterPro" id="IPR011545">
    <property type="entry name" value="DEAD/DEAH_box_helicase_dom"/>
</dbReference>
<evidence type="ECO:0000256" key="6">
    <source>
        <dbReference type="ARBA" id="ARBA00023125"/>
    </source>
</evidence>
<feature type="domain" description="Helicase ATP-binding" evidence="11">
    <location>
        <begin position="1220"/>
        <end position="1402"/>
    </location>
</feature>
<dbReference type="SUPFAM" id="SSF52540">
    <property type="entry name" value="P-loop containing nucleoside triphosphate hydrolases"/>
    <property type="match status" value="2"/>
</dbReference>
<evidence type="ECO:0000259" key="12">
    <source>
        <dbReference type="PROSITE" id="PS51194"/>
    </source>
</evidence>
<evidence type="ECO:0000256" key="8">
    <source>
        <dbReference type="ARBA" id="ARBA00034617"/>
    </source>
</evidence>
<evidence type="ECO:0000259" key="13">
    <source>
        <dbReference type="PROSITE" id="PS51198"/>
    </source>
</evidence>
<dbReference type="PROSITE" id="PS51192">
    <property type="entry name" value="HELICASE_ATP_BIND_1"/>
    <property type="match status" value="1"/>
</dbReference>
<accession>A0ABY4I6U1</accession>
<dbReference type="Gene3D" id="3.30.420.10">
    <property type="entry name" value="Ribonuclease H-like superfamily/Ribonuclease H"/>
    <property type="match status" value="1"/>
</dbReference>